<evidence type="ECO:0000313" key="2">
    <source>
        <dbReference type="EMBL" id="GJM55644.1"/>
    </source>
</evidence>
<dbReference type="GO" id="GO:0003677">
    <property type="term" value="F:DNA binding"/>
    <property type="evidence" value="ECO:0007669"/>
    <property type="project" value="InterPro"/>
</dbReference>
<comment type="caution">
    <text evidence="2">The sequence shown here is derived from an EMBL/GenBank/DDBJ whole genome shotgun (WGS) entry which is preliminary data.</text>
</comment>
<evidence type="ECO:0000259" key="1">
    <source>
        <dbReference type="PROSITE" id="PS50943"/>
    </source>
</evidence>
<dbReference type="Pfam" id="PF13560">
    <property type="entry name" value="HTH_31"/>
    <property type="match status" value="1"/>
</dbReference>
<dbReference type="EMBL" id="BQKC01000001">
    <property type="protein sequence ID" value="GJM55644.1"/>
    <property type="molecule type" value="Genomic_DNA"/>
</dbReference>
<dbReference type="Proteomes" id="UP001055025">
    <property type="component" value="Unassembled WGS sequence"/>
</dbReference>
<dbReference type="InterPro" id="IPR001387">
    <property type="entry name" value="Cro/C1-type_HTH"/>
</dbReference>
<sequence>MGPLYSAEWLGANLERVLDERGLTASDAADALDIARSTVGRWIRSESFPTVHYLAHLCSWLAVGPDELLGVAP</sequence>
<dbReference type="Gene3D" id="1.10.260.40">
    <property type="entry name" value="lambda repressor-like DNA-binding domains"/>
    <property type="match status" value="1"/>
</dbReference>
<keyword evidence="3" id="KW-1185">Reference proteome</keyword>
<dbReference type="RefSeq" id="WP_168354131.1">
    <property type="nucleotide sequence ID" value="NZ_BQKC01000001.1"/>
</dbReference>
<evidence type="ECO:0000313" key="3">
    <source>
        <dbReference type="Proteomes" id="UP001055025"/>
    </source>
</evidence>
<reference evidence="2" key="1">
    <citation type="journal article" date="2022" name="Int. J. Syst. Evol. Microbiol.">
        <title>Granulimonas faecalis gen. nov., sp. nov., and Leptogranulimonas caecicola gen. nov., sp. nov., novel lactate-producing Atopobiaceae bacteria isolated from mouse intestines, and an emended description of the family Atopobiaceae.</title>
        <authorList>
            <person name="Morinaga K."/>
            <person name="Kusada H."/>
            <person name="Sakamoto S."/>
            <person name="Murakami T."/>
            <person name="Toyoda A."/>
            <person name="Mori H."/>
            <person name="Meng X.Y."/>
            <person name="Takashino M."/>
            <person name="Murotomi K."/>
            <person name="Tamaki H."/>
        </authorList>
    </citation>
    <scope>NUCLEOTIDE SEQUENCE</scope>
    <source>
        <strain evidence="2">OPF53</strain>
    </source>
</reference>
<proteinExistence type="predicted"/>
<dbReference type="InterPro" id="IPR010982">
    <property type="entry name" value="Lambda_DNA-bd_dom_sf"/>
</dbReference>
<dbReference type="SMART" id="SM00530">
    <property type="entry name" value="HTH_XRE"/>
    <property type="match status" value="1"/>
</dbReference>
<feature type="domain" description="HTH cro/C1-type" evidence="1">
    <location>
        <begin position="14"/>
        <end position="68"/>
    </location>
</feature>
<protein>
    <recommendedName>
        <fullName evidence="1">HTH cro/C1-type domain-containing protein</fullName>
    </recommendedName>
</protein>
<dbReference type="CDD" id="cd00093">
    <property type="entry name" value="HTH_XRE"/>
    <property type="match status" value="1"/>
</dbReference>
<dbReference type="AlphaFoldDB" id="A0AAV5B4B2"/>
<name>A0AAV5B4B2_9ACTN</name>
<dbReference type="SUPFAM" id="SSF47413">
    <property type="entry name" value="lambda repressor-like DNA-binding domains"/>
    <property type="match status" value="1"/>
</dbReference>
<organism evidence="2 3">
    <name type="scientific">Granulimonas faecalis</name>
    <dbReference type="NCBI Taxonomy" id="2894155"/>
    <lineage>
        <taxon>Bacteria</taxon>
        <taxon>Bacillati</taxon>
        <taxon>Actinomycetota</taxon>
        <taxon>Coriobacteriia</taxon>
        <taxon>Coriobacteriales</taxon>
        <taxon>Kribbibacteriaceae</taxon>
        <taxon>Granulimonas</taxon>
    </lineage>
</organism>
<dbReference type="PROSITE" id="PS50943">
    <property type="entry name" value="HTH_CROC1"/>
    <property type="match status" value="1"/>
</dbReference>
<accession>A0AAV5B4B2</accession>
<gene>
    <name evidence="2" type="ORF">ATOP_12990</name>
</gene>